<dbReference type="AlphaFoldDB" id="A0A540VIC4"/>
<dbReference type="EMBL" id="VIGC01000007">
    <property type="protein sequence ID" value="TQE96526.1"/>
    <property type="molecule type" value="Genomic_DNA"/>
</dbReference>
<dbReference type="Gene3D" id="3.20.20.370">
    <property type="entry name" value="Glycoside hydrolase/deacetylase"/>
    <property type="match status" value="1"/>
</dbReference>
<comment type="caution">
    <text evidence="1">The sequence shown here is derived from an EMBL/GenBank/DDBJ whole genome shotgun (WGS) entry which is preliminary data.</text>
</comment>
<dbReference type="Pfam" id="PF10096">
    <property type="entry name" value="DUF2334"/>
    <property type="match status" value="1"/>
</dbReference>
<evidence type="ECO:0000313" key="1">
    <source>
        <dbReference type="EMBL" id="TQE96526.1"/>
    </source>
</evidence>
<gene>
    <name evidence="1" type="ORF">FKZ61_06430</name>
</gene>
<organism evidence="1 2">
    <name type="scientific">Litorilinea aerophila</name>
    <dbReference type="NCBI Taxonomy" id="1204385"/>
    <lineage>
        <taxon>Bacteria</taxon>
        <taxon>Bacillati</taxon>
        <taxon>Chloroflexota</taxon>
        <taxon>Caldilineae</taxon>
        <taxon>Caldilineales</taxon>
        <taxon>Caldilineaceae</taxon>
        <taxon>Litorilinea</taxon>
    </lineage>
</organism>
<dbReference type="OrthoDB" id="9806342at2"/>
<dbReference type="InParanoid" id="A0A540VIC4"/>
<keyword evidence="2" id="KW-1185">Reference proteome</keyword>
<dbReference type="GO" id="GO:0005975">
    <property type="term" value="P:carbohydrate metabolic process"/>
    <property type="evidence" value="ECO:0007669"/>
    <property type="project" value="InterPro"/>
</dbReference>
<dbReference type="PANTHER" id="PTHR47561">
    <property type="entry name" value="POLYSACCHARIDE DEACETYLASE FAMILY PROTEIN (AFU_ORTHOLOGUE AFUA_6G05030)"/>
    <property type="match status" value="1"/>
</dbReference>
<proteinExistence type="predicted"/>
<dbReference type="PANTHER" id="PTHR47561:SF1">
    <property type="entry name" value="POLYSACCHARIDE DEACETYLASE FAMILY PROTEIN (AFU_ORTHOLOGUE AFUA_6G05030)"/>
    <property type="match status" value="1"/>
</dbReference>
<evidence type="ECO:0000313" key="2">
    <source>
        <dbReference type="Proteomes" id="UP000317371"/>
    </source>
</evidence>
<dbReference type="SUPFAM" id="SSF88713">
    <property type="entry name" value="Glycoside hydrolase/deacetylase"/>
    <property type="match status" value="1"/>
</dbReference>
<accession>A0A540VIC4</accession>
<dbReference type="Proteomes" id="UP000317371">
    <property type="component" value="Unassembled WGS sequence"/>
</dbReference>
<reference evidence="1 2" key="1">
    <citation type="submission" date="2019-06" db="EMBL/GenBank/DDBJ databases">
        <title>Genome sequence of Litorilinea aerophila BAA-2444.</title>
        <authorList>
            <person name="Maclea K.S."/>
            <person name="Maurais E.G."/>
            <person name="Iannazzi L.C."/>
        </authorList>
    </citation>
    <scope>NUCLEOTIDE SEQUENCE [LARGE SCALE GENOMIC DNA]</scope>
    <source>
        <strain evidence="1 2">ATCC BAA-2444</strain>
    </source>
</reference>
<dbReference type="InterPro" id="IPR011330">
    <property type="entry name" value="Glyco_hydro/deAcase_b/a-brl"/>
</dbReference>
<name>A0A540VIC4_9CHLR</name>
<protein>
    <submittedName>
        <fullName evidence="1">DUF2334 domain-containing protein</fullName>
    </submittedName>
</protein>
<dbReference type="InterPro" id="IPR018763">
    <property type="entry name" value="DUF2334"/>
</dbReference>
<sequence>MYPGVTGMQGARARLSGQEAGPTVWRVSHAFQRDDGAGENRMTTFVWSIDDAGAGDHAMVESLRRMCAFFDSRGLPSTWFVVPKARGKPLSAEWQEALAMARDAGHDLQLHGLTHEDCYEFGPPAWPATSIVPTMQEEFDRRRDELLPRYTVENLRARLEEGLAIFERALAIRPTVFRAPCGAISKAMFAALAQVGIRYHTVMYLSGGYQHLPHNSGVLAQPWTTAIPHRPFRWYSDVVEVPILNEYTWRGAGQRSQEFIDLARQEVARIAAVSPVAVILMHTHGIADDYDHAFRLVDAVAEQVLRQSDRFATLGELAASGELDAAALDTGPDILSF</sequence>